<organism evidence="10">
    <name type="scientific">Caldicellulosiruptor owensensis</name>
    <dbReference type="NCBI Taxonomy" id="55205"/>
    <lineage>
        <taxon>Bacteria</taxon>
        <taxon>Bacillati</taxon>
        <taxon>Bacillota</taxon>
        <taxon>Bacillota incertae sedis</taxon>
        <taxon>Caldicellulosiruptorales</taxon>
        <taxon>Caldicellulosiruptoraceae</taxon>
        <taxon>Caldicellulosiruptor</taxon>
    </lineage>
</organism>
<keyword evidence="5" id="KW-0547">Nucleotide-binding</keyword>
<evidence type="ECO:0000256" key="2">
    <source>
        <dbReference type="ARBA" id="ARBA00005051"/>
    </source>
</evidence>
<dbReference type="EMBL" id="DRUZ01000083">
    <property type="protein sequence ID" value="HHS02227.1"/>
    <property type="molecule type" value="Genomic_DNA"/>
</dbReference>
<keyword evidence="4 10" id="KW-0808">Transferase</keyword>
<dbReference type="PANTHER" id="PTHR43071">
    <property type="entry name" value="2-AMINO-4-HYDROXY-6-HYDROXYMETHYLDIHYDROPTERIDINE PYROPHOSPHOKINASE"/>
    <property type="match status" value="1"/>
</dbReference>
<dbReference type="GO" id="GO:0005524">
    <property type="term" value="F:ATP binding"/>
    <property type="evidence" value="ECO:0007669"/>
    <property type="project" value="UniProtKB-KW"/>
</dbReference>
<sequence>MAENIVFLGLGSNLGDRDENIKKAIEHLKDKVRIEKVSSIIETEPYGFVDQPKFLNCVLKGTTVLSPFELLEFVLDIENKMGRKRLFKWGPRNIDIDILLYDDLVIDAENLKIPHPELHKRLFVLEPLCEIEKDFVHPVLKKSVYELYTQLISSRKE</sequence>
<evidence type="ECO:0000256" key="7">
    <source>
        <dbReference type="ARBA" id="ARBA00022840"/>
    </source>
</evidence>
<dbReference type="InterPro" id="IPR000550">
    <property type="entry name" value="Hppk"/>
</dbReference>
<keyword evidence="8" id="KW-0289">Folate biosynthesis</keyword>
<dbReference type="UniPathway" id="UPA00077">
    <property type="reaction ID" value="UER00155"/>
</dbReference>
<dbReference type="GO" id="GO:0046656">
    <property type="term" value="P:folic acid biosynthetic process"/>
    <property type="evidence" value="ECO:0007669"/>
    <property type="project" value="UniProtKB-KW"/>
</dbReference>
<dbReference type="AlphaFoldDB" id="A0A7C5V2V1"/>
<comment type="catalytic activity">
    <reaction evidence="1">
        <text>6-hydroxymethyl-7,8-dihydropterin + ATP = (7,8-dihydropterin-6-yl)methyl diphosphate + AMP + H(+)</text>
        <dbReference type="Rhea" id="RHEA:11412"/>
        <dbReference type="ChEBI" id="CHEBI:15378"/>
        <dbReference type="ChEBI" id="CHEBI:30616"/>
        <dbReference type="ChEBI" id="CHEBI:44841"/>
        <dbReference type="ChEBI" id="CHEBI:72950"/>
        <dbReference type="ChEBI" id="CHEBI:456215"/>
        <dbReference type="EC" id="2.7.6.3"/>
    </reaction>
</comment>
<comment type="pathway">
    <text evidence="2">Cofactor biosynthesis; tetrahydrofolate biosynthesis; 2-amino-4-hydroxy-6-hydroxymethyl-7,8-dihydropteridine diphosphate from 7,8-dihydroneopterin triphosphate: step 4/4.</text>
</comment>
<dbReference type="SUPFAM" id="SSF55083">
    <property type="entry name" value="6-hydroxymethyl-7,8-dihydropterin pyrophosphokinase, HPPK"/>
    <property type="match status" value="1"/>
</dbReference>
<evidence type="ECO:0000259" key="9">
    <source>
        <dbReference type="PROSITE" id="PS00794"/>
    </source>
</evidence>
<dbReference type="CDD" id="cd00483">
    <property type="entry name" value="HPPK"/>
    <property type="match status" value="1"/>
</dbReference>
<keyword evidence="6 10" id="KW-0418">Kinase</keyword>
<dbReference type="PANTHER" id="PTHR43071:SF1">
    <property type="entry name" value="2-AMINO-4-HYDROXY-6-HYDROXYMETHYLDIHYDROPTERIDINE PYROPHOSPHOKINASE"/>
    <property type="match status" value="1"/>
</dbReference>
<evidence type="ECO:0000256" key="8">
    <source>
        <dbReference type="ARBA" id="ARBA00022909"/>
    </source>
</evidence>
<dbReference type="NCBIfam" id="TIGR01498">
    <property type="entry name" value="folK"/>
    <property type="match status" value="1"/>
</dbReference>
<dbReference type="Gene3D" id="3.30.70.560">
    <property type="entry name" value="7,8-Dihydro-6-hydroxymethylpterin-pyrophosphokinase HPPK"/>
    <property type="match status" value="1"/>
</dbReference>
<dbReference type="GO" id="GO:0003848">
    <property type="term" value="F:2-amino-4-hydroxy-6-hydroxymethyldihydropteridine diphosphokinase activity"/>
    <property type="evidence" value="ECO:0007669"/>
    <property type="project" value="UniProtKB-EC"/>
</dbReference>
<proteinExistence type="predicted"/>
<keyword evidence="7" id="KW-0067">ATP-binding</keyword>
<dbReference type="EC" id="2.7.6.3" evidence="3"/>
<accession>A0A7C5V2V1</accession>
<reference evidence="10" key="1">
    <citation type="journal article" date="2020" name="mSystems">
        <title>Genome- and Community-Level Interaction Insights into Carbon Utilization and Element Cycling Functions of Hydrothermarchaeota in Hydrothermal Sediment.</title>
        <authorList>
            <person name="Zhou Z."/>
            <person name="Liu Y."/>
            <person name="Xu W."/>
            <person name="Pan J."/>
            <person name="Luo Z.H."/>
            <person name="Li M."/>
        </authorList>
    </citation>
    <scope>NUCLEOTIDE SEQUENCE [LARGE SCALE GENOMIC DNA]</scope>
    <source>
        <strain evidence="10">SpSt-102</strain>
    </source>
</reference>
<evidence type="ECO:0000256" key="1">
    <source>
        <dbReference type="ARBA" id="ARBA00000198"/>
    </source>
</evidence>
<protein>
    <recommendedName>
        <fullName evidence="3">2-amino-4-hydroxy-6-hydroxymethyldihydropteridine diphosphokinase</fullName>
        <ecNumber evidence="3">2.7.6.3</ecNumber>
    </recommendedName>
</protein>
<gene>
    <name evidence="10" type="primary">folK</name>
    <name evidence="10" type="ORF">ENL71_06985</name>
</gene>
<comment type="caution">
    <text evidence="10">The sequence shown here is derived from an EMBL/GenBank/DDBJ whole genome shotgun (WGS) entry which is preliminary data.</text>
</comment>
<evidence type="ECO:0000256" key="5">
    <source>
        <dbReference type="ARBA" id="ARBA00022741"/>
    </source>
</evidence>
<dbReference type="GO" id="GO:0046654">
    <property type="term" value="P:tetrahydrofolate biosynthetic process"/>
    <property type="evidence" value="ECO:0007669"/>
    <property type="project" value="UniProtKB-UniPathway"/>
</dbReference>
<dbReference type="GO" id="GO:0016301">
    <property type="term" value="F:kinase activity"/>
    <property type="evidence" value="ECO:0007669"/>
    <property type="project" value="UniProtKB-KW"/>
</dbReference>
<name>A0A7C5V2V1_9FIRM</name>
<evidence type="ECO:0000313" key="10">
    <source>
        <dbReference type="EMBL" id="HHS02227.1"/>
    </source>
</evidence>
<dbReference type="InterPro" id="IPR035907">
    <property type="entry name" value="Hppk_sf"/>
</dbReference>
<feature type="domain" description="7,8-dihydro-6-hydroxymethylpterin-pyrophosphokinase" evidence="9">
    <location>
        <begin position="88"/>
        <end position="99"/>
    </location>
</feature>
<evidence type="ECO:0000256" key="3">
    <source>
        <dbReference type="ARBA" id="ARBA00013253"/>
    </source>
</evidence>
<evidence type="ECO:0000256" key="6">
    <source>
        <dbReference type="ARBA" id="ARBA00022777"/>
    </source>
</evidence>
<dbReference type="Pfam" id="PF01288">
    <property type="entry name" value="HPPK"/>
    <property type="match status" value="1"/>
</dbReference>
<dbReference type="PROSITE" id="PS00794">
    <property type="entry name" value="HPPK"/>
    <property type="match status" value="1"/>
</dbReference>
<evidence type="ECO:0000256" key="4">
    <source>
        <dbReference type="ARBA" id="ARBA00022679"/>
    </source>
</evidence>